<dbReference type="EC" id="3.2.1.45" evidence="3 6"/>
<dbReference type="SUPFAM" id="SSF51445">
    <property type="entry name" value="(Trans)glycosidases"/>
    <property type="match status" value="3"/>
</dbReference>
<evidence type="ECO:0000256" key="3">
    <source>
        <dbReference type="ARBA" id="ARBA00012658"/>
    </source>
</evidence>
<keyword evidence="4" id="KW-0732">Signal</keyword>
<comment type="catalytic activity">
    <reaction evidence="1">
        <text>a beta-D-glucosyl-(1&lt;-&gt;1')-N-acylsphing-4-enine + H2O = an N-acylsphing-4-enine + D-glucose</text>
        <dbReference type="Rhea" id="RHEA:13269"/>
        <dbReference type="ChEBI" id="CHEBI:4167"/>
        <dbReference type="ChEBI" id="CHEBI:15377"/>
        <dbReference type="ChEBI" id="CHEBI:22801"/>
        <dbReference type="ChEBI" id="CHEBI:52639"/>
        <dbReference type="EC" id="3.2.1.45"/>
    </reaction>
    <physiologicalReaction direction="left-to-right" evidence="1">
        <dbReference type="Rhea" id="RHEA:13270"/>
    </physiologicalReaction>
</comment>
<evidence type="ECO:0000256" key="5">
    <source>
        <dbReference type="ARBA" id="ARBA00022801"/>
    </source>
</evidence>
<feature type="non-terminal residue" evidence="9">
    <location>
        <position position="1"/>
    </location>
</feature>
<evidence type="ECO:0000256" key="1">
    <source>
        <dbReference type="ARBA" id="ARBA00001013"/>
    </source>
</evidence>
<reference evidence="9" key="1">
    <citation type="submission" date="2022-03" db="EMBL/GenBank/DDBJ databases">
        <authorList>
            <person name="Martin H S."/>
        </authorList>
    </citation>
    <scope>NUCLEOTIDE SEQUENCE</scope>
</reference>
<dbReference type="PRINTS" id="PR00843">
    <property type="entry name" value="GLHYDRLASE30"/>
</dbReference>
<sequence>MVVLSPDLSSGENSSHGLEYNMLRVPIGGTDFSTHYYAYNEVPADDPDLTNYTLSYEDYKYKLPVIKTCMNVATSPVHIVGSVWSPPSWMKEALEIAGMNHLKSEYMQTYALYYLKFLQLYSENGVRLWAVTTTNEPLNNMLTLSTYQLQLGWLAQDMGTWILENLGPTIRNSSFKDVKILAVDDQRFSIPIWLNIDLCKDVVGLIDWNMCLDMRGGPNLIEDYVDSPIIVNAEKQEFYKQPMFYALGHFSKFLKRDSRRIEITNKTVCTILDHHDADNGEKIDEYNPDWNTASYDSVAFQTPNNTIVLIIHNSSRGLEYNMLRVPIGGTDFSTHYYAYNEVPADDPDLTNYTLSYEDYNYKLPVIKACMDVATSPVHIVGSVWSPPKWMKDPPEIAGVNHLKSKYLQTYALYHFKFLQLYSENGVPLWAITTTNEPLNGVLPAGTFQHLGWSAKEMGSWILDNLGPTIRNSSFKDVKILAVDDQRFSIPIWFNNVISQTPGSEKYIDGIAVHFYFDNFTPASFLKDATKSYPNIFVISTEASEGAGSKRPVVLGSWERAESYIIDILEDLCNDVVGWIDWNMCLDMRGGPNWDKNYVDSPIIVNAEKQEFYKQPMFYALGHFSKFVTRGSRRIEITNTTICKMPKEHGIYNVQKIDECNPDKNIASYDSVAFQTPNSTNVVIIHNRGIENPVVIKYGDKEATLQLEAASITTVEFPAEFND</sequence>
<dbReference type="PANTHER" id="PTHR11069:SF23">
    <property type="entry name" value="LYSOSOMAL ACID GLUCOSYLCERAMIDASE"/>
    <property type="match status" value="1"/>
</dbReference>
<keyword evidence="6" id="KW-0326">Glycosidase</keyword>
<dbReference type="EMBL" id="OW152832">
    <property type="protein sequence ID" value="CAH2051961.1"/>
    <property type="molecule type" value="Genomic_DNA"/>
</dbReference>
<keyword evidence="5 6" id="KW-0378">Hydrolase</keyword>
<organism evidence="9 10">
    <name type="scientific">Iphiclides podalirius</name>
    <name type="common">scarce swallowtail</name>
    <dbReference type="NCBI Taxonomy" id="110791"/>
    <lineage>
        <taxon>Eukaryota</taxon>
        <taxon>Metazoa</taxon>
        <taxon>Ecdysozoa</taxon>
        <taxon>Arthropoda</taxon>
        <taxon>Hexapoda</taxon>
        <taxon>Insecta</taxon>
        <taxon>Pterygota</taxon>
        <taxon>Neoptera</taxon>
        <taxon>Endopterygota</taxon>
        <taxon>Lepidoptera</taxon>
        <taxon>Glossata</taxon>
        <taxon>Ditrysia</taxon>
        <taxon>Papilionoidea</taxon>
        <taxon>Papilionidae</taxon>
        <taxon>Papilioninae</taxon>
        <taxon>Iphiclides</taxon>
    </lineage>
</organism>
<dbReference type="Pfam" id="PF17189">
    <property type="entry name" value="Glyco_hydro_30C"/>
    <property type="match status" value="1"/>
</dbReference>
<keyword evidence="6" id="KW-0746">Sphingolipid metabolism</keyword>
<feature type="domain" description="Glycosyl hydrolase family 30 TIM-barrel" evidence="7">
    <location>
        <begin position="14"/>
        <end position="196"/>
    </location>
</feature>
<dbReference type="Gene3D" id="3.20.20.80">
    <property type="entry name" value="Glycosidases"/>
    <property type="match status" value="3"/>
</dbReference>
<evidence type="ECO:0000259" key="8">
    <source>
        <dbReference type="Pfam" id="PF17189"/>
    </source>
</evidence>
<gene>
    <name evidence="9" type="ORF">IPOD504_LOCUS8017</name>
</gene>
<comment type="similarity">
    <text evidence="2 6">Belongs to the glycosyl hydrolase 30 family.</text>
</comment>
<protein>
    <recommendedName>
        <fullName evidence="3 6">Glucosylceramidase</fullName>
        <ecNumber evidence="3 6">3.2.1.45</ecNumber>
    </recommendedName>
</protein>
<dbReference type="InterPro" id="IPR033452">
    <property type="entry name" value="GH30_C"/>
</dbReference>
<feature type="domain" description="Glycosyl hydrolase family 30 TIM-barrel" evidence="7">
    <location>
        <begin position="302"/>
        <end position="627"/>
    </location>
</feature>
<evidence type="ECO:0000256" key="2">
    <source>
        <dbReference type="ARBA" id="ARBA00005382"/>
    </source>
</evidence>
<dbReference type="InterPro" id="IPR001139">
    <property type="entry name" value="Glyco_hydro_30"/>
</dbReference>
<accession>A0ABN8IA62</accession>
<feature type="domain" description="Glycosyl hydrolase family 30 beta sandwich" evidence="8">
    <location>
        <begin position="666"/>
        <end position="714"/>
    </location>
</feature>
<evidence type="ECO:0000256" key="4">
    <source>
        <dbReference type="ARBA" id="ARBA00022729"/>
    </source>
</evidence>
<keyword evidence="10" id="KW-1185">Reference proteome</keyword>
<evidence type="ECO:0000313" key="10">
    <source>
        <dbReference type="Proteomes" id="UP000837857"/>
    </source>
</evidence>
<name>A0ABN8IA62_9NEOP</name>
<evidence type="ECO:0000313" key="9">
    <source>
        <dbReference type="EMBL" id="CAH2051961.1"/>
    </source>
</evidence>
<dbReference type="Pfam" id="PF02055">
    <property type="entry name" value="Glyco_hydro_30"/>
    <property type="match status" value="3"/>
</dbReference>
<keyword evidence="6" id="KW-0443">Lipid metabolism</keyword>
<dbReference type="PANTHER" id="PTHR11069">
    <property type="entry name" value="GLUCOSYLCERAMIDASE"/>
    <property type="match status" value="1"/>
</dbReference>
<proteinExistence type="inferred from homology"/>
<dbReference type="Proteomes" id="UP000837857">
    <property type="component" value="Chromosome 20"/>
</dbReference>
<evidence type="ECO:0000259" key="7">
    <source>
        <dbReference type="Pfam" id="PF02055"/>
    </source>
</evidence>
<feature type="domain" description="Glycosyl hydrolase family 30 TIM-barrel" evidence="7">
    <location>
        <begin position="197"/>
        <end position="254"/>
    </location>
</feature>
<dbReference type="InterPro" id="IPR017853">
    <property type="entry name" value="GH"/>
</dbReference>
<dbReference type="InterPro" id="IPR033453">
    <property type="entry name" value="Glyco_hydro_30_TIM-barrel"/>
</dbReference>
<dbReference type="InterPro" id="IPR013780">
    <property type="entry name" value="Glyco_hydro_b"/>
</dbReference>
<dbReference type="Gene3D" id="2.60.40.1180">
    <property type="entry name" value="Golgi alpha-mannosidase II"/>
    <property type="match status" value="1"/>
</dbReference>
<evidence type="ECO:0000256" key="6">
    <source>
        <dbReference type="RuleBase" id="RU361188"/>
    </source>
</evidence>